<organism evidence="1 2">
    <name type="scientific">Methylocystis parvus</name>
    <dbReference type="NCBI Taxonomy" id="134"/>
    <lineage>
        <taxon>Bacteria</taxon>
        <taxon>Pseudomonadati</taxon>
        <taxon>Pseudomonadota</taxon>
        <taxon>Alphaproteobacteria</taxon>
        <taxon>Hyphomicrobiales</taxon>
        <taxon>Methylocystaceae</taxon>
        <taxon>Methylocystis</taxon>
    </lineage>
</organism>
<reference evidence="1 2" key="1">
    <citation type="submission" date="2019-09" db="EMBL/GenBank/DDBJ databases">
        <title>Isolation and complete genome sequencing of Methylocystis species.</title>
        <authorList>
            <person name="Rumah B.L."/>
            <person name="Stead C.E."/>
            <person name="Stevens B.C."/>
            <person name="Minton N.P."/>
            <person name="Grosse-Honebrink A."/>
            <person name="Zhang Y."/>
        </authorList>
    </citation>
    <scope>NUCLEOTIDE SEQUENCE [LARGE SCALE GENOMIC DNA]</scope>
    <source>
        <strain evidence="1 2">BRCS2</strain>
    </source>
</reference>
<name>A0A6B8MA25_9HYPH</name>
<dbReference type="EMBL" id="CP044331">
    <property type="protein sequence ID" value="QGM99468.1"/>
    <property type="molecule type" value="Genomic_DNA"/>
</dbReference>
<dbReference type="Proteomes" id="UP000422569">
    <property type="component" value="Chromosome"/>
</dbReference>
<protein>
    <submittedName>
        <fullName evidence="1">Transposase</fullName>
    </submittedName>
</protein>
<evidence type="ECO:0000313" key="1">
    <source>
        <dbReference type="EMBL" id="QGM99468.1"/>
    </source>
</evidence>
<sequence length="171" mass="17742">MLTAILLAHDAPARPLRRDAVARSLASLVEACVQGLIADAVLVGAPGRGLERVADEAGCALIEASDQKEGLAQALAVARQDDALLLLAGYAVERGFVDEVNDAFAYGESGRALVLRAAPSSVVTRFVPSLAEPVGLIARKSALRGAGGAELKTLAKRLRSADLKSGARRTF</sequence>
<dbReference type="KEGG" id="mpar:F7D14_00940"/>
<proteinExistence type="predicted"/>
<accession>A0A6B8MA25</accession>
<dbReference type="AlphaFoldDB" id="A0A6B8MA25"/>
<gene>
    <name evidence="1" type="ORF">F7D14_00940</name>
</gene>
<keyword evidence="2" id="KW-1185">Reference proteome</keyword>
<evidence type="ECO:0000313" key="2">
    <source>
        <dbReference type="Proteomes" id="UP000422569"/>
    </source>
</evidence>